<dbReference type="Gene3D" id="3.10.129.10">
    <property type="entry name" value="Hotdog Thioesterase"/>
    <property type="match status" value="1"/>
</dbReference>
<proteinExistence type="predicted"/>
<accession>A0A9D7LNZ9</accession>
<dbReference type="Proteomes" id="UP000808146">
    <property type="component" value="Unassembled WGS sequence"/>
</dbReference>
<protein>
    <recommendedName>
        <fullName evidence="1">ApeI dehydratase-like domain-containing protein</fullName>
    </recommendedName>
</protein>
<evidence type="ECO:0000313" key="3">
    <source>
        <dbReference type="Proteomes" id="UP000808146"/>
    </source>
</evidence>
<gene>
    <name evidence="2" type="ORF">IPN75_13670</name>
</gene>
<name>A0A9D7LNZ9_9RHOO</name>
<sequence>MPAAEFTWVVPTDHPALSGHFPGRPIVPGVVLIDRALLFAEGLLGRSGINWQIANAKFFSPVGPGEALSFTLEVRGGGAIAFRVGAAGRDVASGSLTVPAA</sequence>
<dbReference type="AlphaFoldDB" id="A0A9D7LNZ9"/>
<comment type="caution">
    <text evidence="2">The sequence shown here is derived from an EMBL/GenBank/DDBJ whole genome shotgun (WGS) entry which is preliminary data.</text>
</comment>
<dbReference type="EMBL" id="JADKBR010000017">
    <property type="protein sequence ID" value="MBK8891322.1"/>
    <property type="molecule type" value="Genomic_DNA"/>
</dbReference>
<reference evidence="2" key="1">
    <citation type="submission" date="2020-10" db="EMBL/GenBank/DDBJ databases">
        <title>Connecting structure to function with the recovery of over 1000 high-quality activated sludge metagenome-assembled genomes encoding full-length rRNA genes using long-read sequencing.</title>
        <authorList>
            <person name="Singleton C.M."/>
            <person name="Petriglieri F."/>
            <person name="Kristensen J.M."/>
            <person name="Kirkegaard R.H."/>
            <person name="Michaelsen T.Y."/>
            <person name="Andersen M.H."/>
            <person name="Karst S.M."/>
            <person name="Dueholm M.S."/>
            <person name="Nielsen P.H."/>
            <person name="Albertsen M."/>
        </authorList>
    </citation>
    <scope>NUCLEOTIDE SEQUENCE</scope>
    <source>
        <strain evidence="2">OdNE_18-Q3-R46-58_BAT3C.305</strain>
    </source>
</reference>
<dbReference type="SUPFAM" id="SSF54637">
    <property type="entry name" value="Thioesterase/thiol ester dehydrase-isomerase"/>
    <property type="match status" value="1"/>
</dbReference>
<organism evidence="2 3">
    <name type="scientific">Candidatus Dechloromonas phosphorivorans</name>
    <dbReference type="NCBI Taxonomy" id="2899244"/>
    <lineage>
        <taxon>Bacteria</taxon>
        <taxon>Pseudomonadati</taxon>
        <taxon>Pseudomonadota</taxon>
        <taxon>Betaproteobacteria</taxon>
        <taxon>Rhodocyclales</taxon>
        <taxon>Azonexaceae</taxon>
        <taxon>Dechloromonas</taxon>
    </lineage>
</organism>
<dbReference type="InterPro" id="IPR029069">
    <property type="entry name" value="HotDog_dom_sf"/>
</dbReference>
<dbReference type="Pfam" id="PF22818">
    <property type="entry name" value="ApeI-like"/>
    <property type="match status" value="1"/>
</dbReference>
<feature type="domain" description="ApeI dehydratase-like" evidence="1">
    <location>
        <begin position="4"/>
        <end position="94"/>
    </location>
</feature>
<evidence type="ECO:0000259" key="1">
    <source>
        <dbReference type="Pfam" id="PF22818"/>
    </source>
</evidence>
<dbReference type="InterPro" id="IPR054545">
    <property type="entry name" value="ApeI-like"/>
</dbReference>
<evidence type="ECO:0000313" key="2">
    <source>
        <dbReference type="EMBL" id="MBK8891322.1"/>
    </source>
</evidence>